<evidence type="ECO:0000313" key="2">
    <source>
        <dbReference type="Proteomes" id="UP000277204"/>
    </source>
</evidence>
<dbReference type="Proteomes" id="UP000277204">
    <property type="component" value="Unassembled WGS sequence"/>
</dbReference>
<protein>
    <submittedName>
        <fullName evidence="1">Uncharacterized protein</fullName>
    </submittedName>
</protein>
<dbReference type="STRING" id="48269.A0A183LDV6"/>
<gene>
    <name evidence="1" type="ORF">SMRZ_LOCUS1981</name>
</gene>
<proteinExistence type="predicted"/>
<dbReference type="EMBL" id="UZAI01000484">
    <property type="protein sequence ID" value="VDO53510.1"/>
    <property type="molecule type" value="Genomic_DNA"/>
</dbReference>
<evidence type="ECO:0000313" key="1">
    <source>
        <dbReference type="EMBL" id="VDO53510.1"/>
    </source>
</evidence>
<sequence length="170" mass="19835">VDEDIAKIGVWDTVDTIAHGQNIQQSIIPDESLIARLDMADYKFSFHEKAREYNPAWMSPECFVVFCFSYNLLNDELFFLETVNILNIFQHPDIVDINGKCLQINKMFIMLIVSEKKITTENLRLPIPPDLDSRIVRLFDLCTKDDPGKRPRFDIQLIQLLDKMRERASQ</sequence>
<accession>A0A183LDV6</accession>
<name>A0A183LDV6_9TREM</name>
<reference evidence="1 2" key="1">
    <citation type="submission" date="2018-11" db="EMBL/GenBank/DDBJ databases">
        <authorList>
            <consortium name="Pathogen Informatics"/>
        </authorList>
    </citation>
    <scope>NUCLEOTIDE SEQUENCE [LARGE SCALE GENOMIC DNA]</scope>
    <source>
        <strain evidence="1 2">Zambia</strain>
    </source>
</reference>
<feature type="non-terminal residue" evidence="1">
    <location>
        <position position="1"/>
    </location>
</feature>
<dbReference type="SUPFAM" id="SSF56112">
    <property type="entry name" value="Protein kinase-like (PK-like)"/>
    <property type="match status" value="1"/>
</dbReference>
<dbReference type="InterPro" id="IPR011009">
    <property type="entry name" value="Kinase-like_dom_sf"/>
</dbReference>
<organism evidence="1 2">
    <name type="scientific">Schistosoma margrebowiei</name>
    <dbReference type="NCBI Taxonomy" id="48269"/>
    <lineage>
        <taxon>Eukaryota</taxon>
        <taxon>Metazoa</taxon>
        <taxon>Spiralia</taxon>
        <taxon>Lophotrochozoa</taxon>
        <taxon>Platyhelminthes</taxon>
        <taxon>Trematoda</taxon>
        <taxon>Digenea</taxon>
        <taxon>Strigeidida</taxon>
        <taxon>Schistosomatoidea</taxon>
        <taxon>Schistosomatidae</taxon>
        <taxon>Schistosoma</taxon>
    </lineage>
</organism>
<dbReference type="AlphaFoldDB" id="A0A183LDV6"/>
<keyword evidence="2" id="KW-1185">Reference proteome</keyword>